<proteinExistence type="predicted"/>
<reference evidence="1" key="1">
    <citation type="submission" date="2020-09" db="EMBL/GenBank/DDBJ databases">
        <authorList>
            <person name="Kikuchi T."/>
        </authorList>
    </citation>
    <scope>NUCLEOTIDE SEQUENCE</scope>
    <source>
        <strain evidence="1">SH1</strain>
    </source>
</reference>
<comment type="caution">
    <text evidence="1">The sequence shown here is derived from an EMBL/GenBank/DDBJ whole genome shotgun (WGS) entry which is preliminary data.</text>
</comment>
<accession>A0A811K3X3</accession>
<sequence>MGCNSSSFNKALSFFGCNTRKEYDFSHINIIEIIISSSTTYITLNFIDDDGKRPYMILDRYEMILAKLLQCFEKKRHFIVSLDLSDECLWSLPLLRTVANFLLEHLSSASVCVKLRHSTPVDEYALFIDFYKKVHPIVDVLQVSHPTMLRYLMDIEIKVLVLEPCPDDCWLALKYLQVSEVRLFYPWDLENYVRNGIRMPTVETVILCYEKEMKKVNMKKFHGNFAKVFPTLERFTIKADEPLEKPYK</sequence>
<dbReference type="EMBL" id="CAJFDH010000002">
    <property type="protein sequence ID" value="CAD5209819.1"/>
    <property type="molecule type" value="Genomic_DNA"/>
</dbReference>
<evidence type="ECO:0000313" key="1">
    <source>
        <dbReference type="EMBL" id="CAD5209819.1"/>
    </source>
</evidence>
<gene>
    <name evidence="1" type="ORF">BOKJ2_LOCUS2878</name>
</gene>
<dbReference type="EMBL" id="CAJFCW020000002">
    <property type="protein sequence ID" value="CAG9090127.1"/>
    <property type="molecule type" value="Genomic_DNA"/>
</dbReference>
<evidence type="ECO:0000313" key="2">
    <source>
        <dbReference type="Proteomes" id="UP000614601"/>
    </source>
</evidence>
<name>A0A811K3X3_9BILA</name>
<organism evidence="1 2">
    <name type="scientific">Bursaphelenchus okinawaensis</name>
    <dbReference type="NCBI Taxonomy" id="465554"/>
    <lineage>
        <taxon>Eukaryota</taxon>
        <taxon>Metazoa</taxon>
        <taxon>Ecdysozoa</taxon>
        <taxon>Nematoda</taxon>
        <taxon>Chromadorea</taxon>
        <taxon>Rhabditida</taxon>
        <taxon>Tylenchina</taxon>
        <taxon>Tylenchomorpha</taxon>
        <taxon>Aphelenchoidea</taxon>
        <taxon>Aphelenchoididae</taxon>
        <taxon>Bursaphelenchus</taxon>
    </lineage>
</organism>
<keyword evidence="2" id="KW-1185">Reference proteome</keyword>
<dbReference type="Proteomes" id="UP000614601">
    <property type="component" value="Unassembled WGS sequence"/>
</dbReference>
<dbReference type="Proteomes" id="UP000783686">
    <property type="component" value="Unassembled WGS sequence"/>
</dbReference>
<dbReference type="AlphaFoldDB" id="A0A811K3X3"/>
<protein>
    <submittedName>
        <fullName evidence="1">Uncharacterized protein</fullName>
    </submittedName>
</protein>